<sequence>MSLVSGALRTIMGLRNVSGYLRPQLAWGLPTQRHIYNAANPVQNHSGTSKELLHHQVQARRYAYYATRHFTTLRTRKQDRLYSTSPYADNNYNSSISSDGSAQQQQQQQQQGRLLIGFTCKVCNHRQYKTMSRLAYTKGVVLMQCDKCRNRHLIADHLGWFKDQGTTIEDIIKENGEEVRKIQDSGLLDSIEAEGVKKALEDHFEWRLKVGHETRQSNETADDQPPQSLHPKPSAATDPGKSLSTSARD</sequence>
<dbReference type="EMBL" id="JAMZIH010006925">
    <property type="protein sequence ID" value="KAJ1673456.1"/>
    <property type="molecule type" value="Genomic_DNA"/>
</dbReference>
<protein>
    <submittedName>
        <fullName evidence="1">Uncharacterized protein</fullName>
    </submittedName>
</protein>
<evidence type="ECO:0000313" key="1">
    <source>
        <dbReference type="EMBL" id="KAJ1673456.1"/>
    </source>
</evidence>
<name>A0ACC1HCU3_9FUNG</name>
<dbReference type="Proteomes" id="UP001145114">
    <property type="component" value="Unassembled WGS sequence"/>
</dbReference>
<evidence type="ECO:0000313" key="2">
    <source>
        <dbReference type="Proteomes" id="UP001145114"/>
    </source>
</evidence>
<gene>
    <name evidence="1" type="ORF">EV182_005192</name>
</gene>
<accession>A0ACC1HCU3</accession>
<organism evidence="1 2">
    <name type="scientific">Spiromyces aspiralis</name>
    <dbReference type="NCBI Taxonomy" id="68401"/>
    <lineage>
        <taxon>Eukaryota</taxon>
        <taxon>Fungi</taxon>
        <taxon>Fungi incertae sedis</taxon>
        <taxon>Zoopagomycota</taxon>
        <taxon>Kickxellomycotina</taxon>
        <taxon>Kickxellomycetes</taxon>
        <taxon>Kickxellales</taxon>
        <taxon>Kickxellaceae</taxon>
        <taxon>Spiromyces</taxon>
    </lineage>
</organism>
<comment type="caution">
    <text evidence="1">The sequence shown here is derived from an EMBL/GenBank/DDBJ whole genome shotgun (WGS) entry which is preliminary data.</text>
</comment>
<reference evidence="1" key="1">
    <citation type="submission" date="2022-06" db="EMBL/GenBank/DDBJ databases">
        <title>Phylogenomic reconstructions and comparative analyses of Kickxellomycotina fungi.</title>
        <authorList>
            <person name="Reynolds N.K."/>
            <person name="Stajich J.E."/>
            <person name="Barry K."/>
            <person name="Grigoriev I.V."/>
            <person name="Crous P."/>
            <person name="Smith M.E."/>
        </authorList>
    </citation>
    <scope>NUCLEOTIDE SEQUENCE</scope>
    <source>
        <strain evidence="1">RSA 2271</strain>
    </source>
</reference>
<keyword evidence="2" id="KW-1185">Reference proteome</keyword>
<proteinExistence type="predicted"/>